<evidence type="ECO:0000256" key="2">
    <source>
        <dbReference type="ARBA" id="ARBA00008446"/>
    </source>
</evidence>
<dbReference type="SMART" id="SM00548">
    <property type="entry name" value="IRO"/>
    <property type="match status" value="1"/>
</dbReference>
<dbReference type="EMBL" id="JACTAM010000019">
    <property type="protein sequence ID" value="KAI2652708.1"/>
    <property type="molecule type" value="Genomic_DNA"/>
</dbReference>
<dbReference type="InterPro" id="IPR009057">
    <property type="entry name" value="Homeodomain-like_sf"/>
</dbReference>
<proteinExistence type="inferred from homology"/>
<evidence type="ECO:0000256" key="1">
    <source>
        <dbReference type="ARBA" id="ARBA00004123"/>
    </source>
</evidence>
<accession>A0ABQ8LSS9</accession>
<dbReference type="Pfam" id="PF05920">
    <property type="entry name" value="Homeobox_KN"/>
    <property type="match status" value="1"/>
</dbReference>
<comment type="caution">
    <text evidence="9">The sequence shown here is derived from an EMBL/GenBank/DDBJ whole genome shotgun (WGS) entry which is preliminary data.</text>
</comment>
<evidence type="ECO:0000256" key="5">
    <source>
        <dbReference type="ARBA" id="ARBA00023242"/>
    </source>
</evidence>
<feature type="compositionally biased region" description="Acidic residues" evidence="7">
    <location>
        <begin position="283"/>
        <end position="296"/>
    </location>
</feature>
<gene>
    <name evidence="9" type="ORF">H4Q32_005981</name>
</gene>
<keyword evidence="5 6" id="KW-0539">Nucleus</keyword>
<evidence type="ECO:0000256" key="4">
    <source>
        <dbReference type="ARBA" id="ARBA00023155"/>
    </source>
</evidence>
<dbReference type="GO" id="GO:0003677">
    <property type="term" value="F:DNA binding"/>
    <property type="evidence" value="ECO:0007669"/>
    <property type="project" value="UniProtKB-KW"/>
</dbReference>
<comment type="subcellular location">
    <subcellularLocation>
        <location evidence="1 6">Nucleus</location>
    </subcellularLocation>
</comment>
<dbReference type="CDD" id="cd00086">
    <property type="entry name" value="homeodomain"/>
    <property type="match status" value="1"/>
</dbReference>
<organism evidence="9 10">
    <name type="scientific">Labeo rohita</name>
    <name type="common">Indian major carp</name>
    <name type="synonym">Cyprinus rohita</name>
    <dbReference type="NCBI Taxonomy" id="84645"/>
    <lineage>
        <taxon>Eukaryota</taxon>
        <taxon>Metazoa</taxon>
        <taxon>Chordata</taxon>
        <taxon>Craniata</taxon>
        <taxon>Vertebrata</taxon>
        <taxon>Euteleostomi</taxon>
        <taxon>Actinopterygii</taxon>
        <taxon>Neopterygii</taxon>
        <taxon>Teleostei</taxon>
        <taxon>Ostariophysi</taxon>
        <taxon>Cypriniformes</taxon>
        <taxon>Cyprinidae</taxon>
        <taxon>Labeoninae</taxon>
        <taxon>Labeonini</taxon>
        <taxon>Labeo</taxon>
    </lineage>
</organism>
<dbReference type="SMART" id="SM00389">
    <property type="entry name" value="HOX"/>
    <property type="match status" value="1"/>
</dbReference>
<feature type="region of interest" description="Disordered" evidence="7">
    <location>
        <begin position="269"/>
        <end position="300"/>
    </location>
</feature>
<keyword evidence="3 6" id="KW-0238">DNA-binding</keyword>
<dbReference type="Proteomes" id="UP000830375">
    <property type="component" value="Unassembled WGS sequence"/>
</dbReference>
<dbReference type="PROSITE" id="PS50071">
    <property type="entry name" value="HOMEOBOX_2"/>
    <property type="match status" value="1"/>
</dbReference>
<keyword evidence="10" id="KW-1185">Reference proteome</keyword>
<dbReference type="PANTHER" id="PTHR11211">
    <property type="entry name" value="IROQUOIS-CLASS HOMEODOMAIN PROTEIN IRX"/>
    <property type="match status" value="1"/>
</dbReference>
<dbReference type="PANTHER" id="PTHR11211:SF16">
    <property type="entry name" value="IROQUOIS-CLASS HOMEODOMAIN PROTEIN IRX-4"/>
    <property type="match status" value="1"/>
</dbReference>
<evidence type="ECO:0000313" key="9">
    <source>
        <dbReference type="EMBL" id="KAI2652708.1"/>
    </source>
</evidence>
<dbReference type="InterPro" id="IPR017970">
    <property type="entry name" value="Homeobox_CS"/>
</dbReference>
<comment type="similarity">
    <text evidence="2">Belongs to the TALE/IRO homeobox family.</text>
</comment>
<evidence type="ECO:0000256" key="6">
    <source>
        <dbReference type="PROSITE-ProRule" id="PRU00108"/>
    </source>
</evidence>
<dbReference type="Gene3D" id="1.10.10.60">
    <property type="entry name" value="Homeodomain-like"/>
    <property type="match status" value="1"/>
</dbReference>
<reference evidence="9 10" key="1">
    <citation type="submission" date="2022-01" db="EMBL/GenBank/DDBJ databases">
        <title>A high-quality chromosome-level genome assembly of rohu carp, Labeo rohita.</title>
        <authorList>
            <person name="Arick M.A. II"/>
            <person name="Hsu C.-Y."/>
            <person name="Magbanua Z."/>
            <person name="Pechanova O."/>
            <person name="Grover C."/>
            <person name="Miller E."/>
            <person name="Thrash A."/>
            <person name="Ezzel L."/>
            <person name="Alam S."/>
            <person name="Benzie J."/>
            <person name="Hamilton M."/>
            <person name="Karsi A."/>
            <person name="Lawrence M.L."/>
            <person name="Peterson D.G."/>
        </authorList>
    </citation>
    <scope>NUCLEOTIDE SEQUENCE [LARGE SCALE GENOMIC DNA]</scope>
    <source>
        <strain evidence="10">BAU-BD-2019</strain>
        <tissue evidence="9">Blood</tissue>
    </source>
</reference>
<dbReference type="PROSITE" id="PS00027">
    <property type="entry name" value="HOMEOBOX_1"/>
    <property type="match status" value="1"/>
</dbReference>
<protein>
    <submittedName>
        <fullName evidence="9">Iroquois-class homeodomain protein irx-4-A</fullName>
    </submittedName>
</protein>
<dbReference type="InterPro" id="IPR003893">
    <property type="entry name" value="Iroquois_homeo"/>
</dbReference>
<evidence type="ECO:0000256" key="7">
    <source>
        <dbReference type="SAM" id="MobiDB-lite"/>
    </source>
</evidence>
<dbReference type="InterPro" id="IPR008422">
    <property type="entry name" value="KN_HD"/>
</dbReference>
<evidence type="ECO:0000313" key="10">
    <source>
        <dbReference type="Proteomes" id="UP000830375"/>
    </source>
</evidence>
<dbReference type="SUPFAM" id="SSF46689">
    <property type="entry name" value="Homeodomain-like"/>
    <property type="match status" value="1"/>
</dbReference>
<dbReference type="InterPro" id="IPR001356">
    <property type="entry name" value="HD"/>
</dbReference>
<sequence length="508" mass="57350">MCDWLLAGRETEHVLINVSETPRAPHEDTSASFDSEVIQRLYKVFRCVNNNFWRDSPGLQLSLGWTLIMSFTQFGYSYPAAPQLLMSSNALSACYESGGSLLDSGVAASPQNSLYCPVYESRLVASSRHDLIPTAVYGNSCSKSHGYDTCSTYGPDSTSYYPLGKLSEKDGVATGHSRVSQSSAYYPYDYSIGQYQYDRYGYGSVDVGTRRKNATRETTSTLKAWLQEHKKNPYPTKGEKIMLAIITKMTLTQVSTWFANARRRLKKENKMTWSPRNKTSDEKECDDDQDDMDESQGEPIKTEQEFNDNLGKDDADQLHSDLEDFDLVESDGSECESKPSFVMRVRSETSERPDHQFKEAFHESVTELPTDVHEFNEDCLRPTAEDNQTAKFYLQHGQKTIETKPKIWSLAQTATSLNQADYLSCMHKETSCSSSNCDSDSDITKRKQESPVATLRNWVDGVFHDPLFRHTNLNQTFSNSTELWTEAISSQNNYSEHSGPIASSQHTS</sequence>
<name>A0ABQ8LSS9_LABRO</name>
<evidence type="ECO:0000259" key="8">
    <source>
        <dbReference type="PROSITE" id="PS50071"/>
    </source>
</evidence>
<keyword evidence="4 6" id="KW-0371">Homeobox</keyword>
<feature type="DNA-binding region" description="Homeobox" evidence="6">
    <location>
        <begin position="207"/>
        <end position="269"/>
    </location>
</feature>
<feature type="domain" description="Homeobox" evidence="8">
    <location>
        <begin position="205"/>
        <end position="268"/>
    </location>
</feature>
<evidence type="ECO:0000256" key="3">
    <source>
        <dbReference type="ARBA" id="ARBA00023125"/>
    </source>
</evidence>